<keyword evidence="2" id="KW-1185">Reference proteome</keyword>
<comment type="caution">
    <text evidence="1">The sequence shown here is derived from an EMBL/GenBank/DDBJ whole genome shotgun (WGS) entry which is preliminary data.</text>
</comment>
<evidence type="ECO:0000313" key="2">
    <source>
        <dbReference type="Proteomes" id="UP000266723"/>
    </source>
</evidence>
<protein>
    <submittedName>
        <fullName evidence="1">Uncharacterized protein</fullName>
    </submittedName>
</protein>
<proteinExistence type="predicted"/>
<evidence type="ECO:0000313" key="1">
    <source>
        <dbReference type="EMBL" id="KAF3579010.1"/>
    </source>
</evidence>
<accession>A0ABQ7DNU0</accession>
<name>A0ABQ7DNU0_BRACR</name>
<dbReference type="Proteomes" id="UP000266723">
    <property type="component" value="Unassembled WGS sequence"/>
</dbReference>
<sequence>MLTLHHNTMNHSTVKLSTQRTTSLDHIWVRVGIRNAKWAIQQSPENLKSFVEHGALCVTRQEGVPDVDIRLDVDVVLGDESR</sequence>
<organism evidence="1 2">
    <name type="scientific">Brassica cretica</name>
    <name type="common">Mustard</name>
    <dbReference type="NCBI Taxonomy" id="69181"/>
    <lineage>
        <taxon>Eukaryota</taxon>
        <taxon>Viridiplantae</taxon>
        <taxon>Streptophyta</taxon>
        <taxon>Embryophyta</taxon>
        <taxon>Tracheophyta</taxon>
        <taxon>Spermatophyta</taxon>
        <taxon>Magnoliopsida</taxon>
        <taxon>eudicotyledons</taxon>
        <taxon>Gunneridae</taxon>
        <taxon>Pentapetalae</taxon>
        <taxon>rosids</taxon>
        <taxon>malvids</taxon>
        <taxon>Brassicales</taxon>
        <taxon>Brassicaceae</taxon>
        <taxon>Brassiceae</taxon>
        <taxon>Brassica</taxon>
    </lineage>
</organism>
<reference evidence="1 2" key="1">
    <citation type="journal article" date="2020" name="BMC Genomics">
        <title>Intraspecific diversification of the crop wild relative Brassica cretica Lam. using demographic model selection.</title>
        <authorList>
            <person name="Kioukis A."/>
            <person name="Michalopoulou V.A."/>
            <person name="Briers L."/>
            <person name="Pirintsos S."/>
            <person name="Studholme D.J."/>
            <person name="Pavlidis P."/>
            <person name="Sarris P.F."/>
        </authorList>
    </citation>
    <scope>NUCLEOTIDE SEQUENCE [LARGE SCALE GENOMIC DNA]</scope>
    <source>
        <strain evidence="2">cv. PFS-1207/04</strain>
    </source>
</reference>
<gene>
    <name evidence="1" type="ORF">DY000_02029197</name>
</gene>
<dbReference type="EMBL" id="QGKV02000649">
    <property type="protein sequence ID" value="KAF3579010.1"/>
    <property type="molecule type" value="Genomic_DNA"/>
</dbReference>